<keyword evidence="1" id="KW-0812">Transmembrane</keyword>
<keyword evidence="1" id="KW-0472">Membrane</keyword>
<feature type="transmembrane region" description="Helical" evidence="1">
    <location>
        <begin position="163"/>
        <end position="181"/>
    </location>
</feature>
<proteinExistence type="predicted"/>
<keyword evidence="1" id="KW-1133">Transmembrane helix</keyword>
<protein>
    <recommendedName>
        <fullName evidence="4">Structural protein P5</fullName>
    </recommendedName>
</protein>
<dbReference type="Proteomes" id="UP000318528">
    <property type="component" value="Unassembled WGS sequence"/>
</dbReference>
<gene>
    <name evidence="2" type="ORF">FNW12_15850</name>
</gene>
<dbReference type="RefSeq" id="WP_143388702.1">
    <property type="nucleotide sequence ID" value="NZ_VJZM01000037.1"/>
</dbReference>
<keyword evidence="3" id="KW-1185">Reference proteome</keyword>
<sequence>MSSFLGRTNLSRGLRNNNPGNLVITGDKWQGKIYKPQNTDGRFEQFKELKYGIRAMLRDVINDILRGKDTVRKVISEYAPPFENNTNVYVNAVSQKLGVNPDAKISVIDAKFMMLLARAIITHENGKKDGDLIKDSDIKSAISILGKFTTTSKIKVNSEVISVNYLLLPVIIFFYTVLTVAL</sequence>
<accession>A0ABY3CGG8</accession>
<organism evidence="2 3">
    <name type="scientific">Flavobacterium gawalongense</name>
    <dbReference type="NCBI Taxonomy" id="2594432"/>
    <lineage>
        <taxon>Bacteria</taxon>
        <taxon>Pseudomonadati</taxon>
        <taxon>Bacteroidota</taxon>
        <taxon>Flavobacteriia</taxon>
        <taxon>Flavobacteriales</taxon>
        <taxon>Flavobacteriaceae</taxon>
        <taxon>Flavobacterium</taxon>
    </lineage>
</organism>
<evidence type="ECO:0000256" key="1">
    <source>
        <dbReference type="SAM" id="Phobius"/>
    </source>
</evidence>
<dbReference type="EMBL" id="VJZN01000037">
    <property type="protein sequence ID" value="TRX02878.1"/>
    <property type="molecule type" value="Genomic_DNA"/>
</dbReference>
<comment type="caution">
    <text evidence="2">The sequence shown here is derived from an EMBL/GenBank/DDBJ whole genome shotgun (WGS) entry which is preliminary data.</text>
</comment>
<evidence type="ECO:0000313" key="2">
    <source>
        <dbReference type="EMBL" id="TRX02878.1"/>
    </source>
</evidence>
<evidence type="ECO:0000313" key="3">
    <source>
        <dbReference type="Proteomes" id="UP000318528"/>
    </source>
</evidence>
<evidence type="ECO:0008006" key="4">
    <source>
        <dbReference type="Google" id="ProtNLM"/>
    </source>
</evidence>
<name>A0ABY3CGG8_9FLAO</name>
<reference evidence="2 3" key="1">
    <citation type="submission" date="2019-07" db="EMBL/GenBank/DDBJ databases">
        <title>Novel species of Flavobacterium.</title>
        <authorList>
            <person name="Liu Q."/>
            <person name="Xin Y.-H."/>
        </authorList>
    </citation>
    <scope>NUCLEOTIDE SEQUENCE [LARGE SCALE GENOMIC DNA]</scope>
    <source>
        <strain evidence="2 3">GSP39</strain>
    </source>
</reference>